<feature type="region of interest" description="Disordered" evidence="1">
    <location>
        <begin position="74"/>
        <end position="100"/>
    </location>
</feature>
<feature type="compositionally biased region" description="Polar residues" evidence="1">
    <location>
        <begin position="146"/>
        <end position="166"/>
    </location>
</feature>
<keyword evidence="3" id="KW-1185">Reference proteome</keyword>
<comment type="caution">
    <text evidence="2">The sequence shown here is derived from an EMBL/GenBank/DDBJ whole genome shotgun (WGS) entry which is preliminary data.</text>
</comment>
<reference evidence="2" key="1">
    <citation type="journal article" date="2021" name="Sci. Rep.">
        <title>Diploid genomic architecture of Nitzschia inconspicua, an elite biomass production diatom.</title>
        <authorList>
            <person name="Oliver A."/>
            <person name="Podell S."/>
            <person name="Pinowska A."/>
            <person name="Traller J.C."/>
            <person name="Smith S.R."/>
            <person name="McClure R."/>
            <person name="Beliaev A."/>
            <person name="Bohutskyi P."/>
            <person name="Hill E.A."/>
            <person name="Rabines A."/>
            <person name="Zheng H."/>
            <person name="Allen L.Z."/>
            <person name="Kuo A."/>
            <person name="Grigoriev I.V."/>
            <person name="Allen A.E."/>
            <person name="Hazlebeck D."/>
            <person name="Allen E.E."/>
        </authorList>
    </citation>
    <scope>NUCLEOTIDE SEQUENCE</scope>
    <source>
        <strain evidence="2">Hildebrandi</strain>
    </source>
</reference>
<name>A0A9K3PXT4_9STRA</name>
<evidence type="ECO:0000313" key="2">
    <source>
        <dbReference type="EMBL" id="KAG7363628.1"/>
    </source>
</evidence>
<dbReference type="AlphaFoldDB" id="A0A9K3PXT4"/>
<sequence length="285" mass="31958">MTCEIKVVPKSPVNVIDFSSILELDGCKGTGGLYAPVLQPLHLRFAPKNVCEVQATCNDSLMAAYITKMEEENDTSSTVSSISSQTCDDERPNNELGREGTSHCKIYRDECKQRSREESRRSIFSEYWNTTGQEPIRLMREHSKMTRSTSNPRLSSLDQEETPNVNPCSSPESPVSSRRRSIFGVTGRFEAYSSIRSLPELSIVPSPAQIESARKTRSISCLRSSEPLVSCLRKSSFHSSLPQKEKILSSSTSVSFHANVQVITYETPLEHWSDGSWAKLFEIDY</sequence>
<feature type="region of interest" description="Disordered" evidence="1">
    <location>
        <begin position="143"/>
        <end position="179"/>
    </location>
</feature>
<dbReference type="Proteomes" id="UP000693970">
    <property type="component" value="Unassembled WGS sequence"/>
</dbReference>
<protein>
    <submittedName>
        <fullName evidence="2">Uncharacterized protein</fullName>
    </submittedName>
</protein>
<evidence type="ECO:0000256" key="1">
    <source>
        <dbReference type="SAM" id="MobiDB-lite"/>
    </source>
</evidence>
<feature type="compositionally biased region" description="Low complexity" evidence="1">
    <location>
        <begin position="75"/>
        <end position="86"/>
    </location>
</feature>
<dbReference type="EMBL" id="JAGRRH010000010">
    <property type="protein sequence ID" value="KAG7363628.1"/>
    <property type="molecule type" value="Genomic_DNA"/>
</dbReference>
<organism evidence="2 3">
    <name type="scientific">Nitzschia inconspicua</name>
    <dbReference type="NCBI Taxonomy" id="303405"/>
    <lineage>
        <taxon>Eukaryota</taxon>
        <taxon>Sar</taxon>
        <taxon>Stramenopiles</taxon>
        <taxon>Ochrophyta</taxon>
        <taxon>Bacillariophyta</taxon>
        <taxon>Bacillariophyceae</taxon>
        <taxon>Bacillariophycidae</taxon>
        <taxon>Bacillariales</taxon>
        <taxon>Bacillariaceae</taxon>
        <taxon>Nitzschia</taxon>
    </lineage>
</organism>
<gene>
    <name evidence="2" type="ORF">IV203_026989</name>
</gene>
<proteinExistence type="predicted"/>
<feature type="compositionally biased region" description="Low complexity" evidence="1">
    <location>
        <begin position="167"/>
        <end position="176"/>
    </location>
</feature>
<reference evidence="2" key="2">
    <citation type="submission" date="2021-04" db="EMBL/GenBank/DDBJ databases">
        <authorList>
            <person name="Podell S."/>
        </authorList>
    </citation>
    <scope>NUCLEOTIDE SEQUENCE</scope>
    <source>
        <strain evidence="2">Hildebrandi</strain>
    </source>
</reference>
<feature type="compositionally biased region" description="Basic and acidic residues" evidence="1">
    <location>
        <begin position="88"/>
        <end position="100"/>
    </location>
</feature>
<evidence type="ECO:0000313" key="3">
    <source>
        <dbReference type="Proteomes" id="UP000693970"/>
    </source>
</evidence>
<accession>A0A9K3PXT4</accession>